<accession>A0AAV6GC23</accession>
<evidence type="ECO:0000259" key="2">
    <source>
        <dbReference type="PROSITE" id="PS50835"/>
    </source>
</evidence>
<dbReference type="SUPFAM" id="SSF48726">
    <property type="entry name" value="Immunoglobulin"/>
    <property type="match status" value="1"/>
</dbReference>
<dbReference type="InterPro" id="IPR007110">
    <property type="entry name" value="Ig-like_dom"/>
</dbReference>
<gene>
    <name evidence="3" type="ORF">AALO_G00174030</name>
</gene>
<feature type="chain" id="PRO_5043641507" description="Ig-like domain-containing protein" evidence="1">
    <location>
        <begin position="34"/>
        <end position="105"/>
    </location>
</feature>
<feature type="signal peptide" evidence="1">
    <location>
        <begin position="1"/>
        <end position="33"/>
    </location>
</feature>
<proteinExistence type="predicted"/>
<reference evidence="3" key="1">
    <citation type="submission" date="2020-10" db="EMBL/GenBank/DDBJ databases">
        <title>Chromosome-scale genome assembly of the Allis shad, Alosa alosa.</title>
        <authorList>
            <person name="Margot Z."/>
            <person name="Christophe K."/>
            <person name="Cabau C."/>
            <person name="Louis A."/>
            <person name="Berthelot C."/>
            <person name="Parey E."/>
            <person name="Roest Crollius H."/>
            <person name="Montfort J."/>
            <person name="Robinson-Rechavi M."/>
            <person name="Bucao C."/>
            <person name="Bouchez O."/>
            <person name="Gislard M."/>
            <person name="Lluch J."/>
            <person name="Milhes M."/>
            <person name="Lampietro C."/>
            <person name="Lopez Roques C."/>
            <person name="Donnadieu C."/>
            <person name="Braasch I."/>
            <person name="Desvignes T."/>
            <person name="Postlethwait J."/>
            <person name="Bobe J."/>
            <person name="Guiguen Y."/>
        </authorList>
    </citation>
    <scope>NUCLEOTIDE SEQUENCE</scope>
    <source>
        <strain evidence="3">M-15738</strain>
        <tissue evidence="3">Blood</tissue>
    </source>
</reference>
<dbReference type="InterPro" id="IPR003598">
    <property type="entry name" value="Ig_sub2"/>
</dbReference>
<dbReference type="CDD" id="cd00096">
    <property type="entry name" value="Ig"/>
    <property type="match status" value="1"/>
</dbReference>
<comment type="caution">
    <text evidence="3">The sequence shown here is derived from an EMBL/GenBank/DDBJ whole genome shotgun (WGS) entry which is preliminary data.</text>
</comment>
<dbReference type="EMBL" id="JADWDJ010000013">
    <property type="protein sequence ID" value="KAG5270937.1"/>
    <property type="molecule type" value="Genomic_DNA"/>
</dbReference>
<organism evidence="3 4">
    <name type="scientific">Alosa alosa</name>
    <name type="common">allis shad</name>
    <dbReference type="NCBI Taxonomy" id="278164"/>
    <lineage>
        <taxon>Eukaryota</taxon>
        <taxon>Metazoa</taxon>
        <taxon>Chordata</taxon>
        <taxon>Craniata</taxon>
        <taxon>Vertebrata</taxon>
        <taxon>Euteleostomi</taxon>
        <taxon>Actinopterygii</taxon>
        <taxon>Neopterygii</taxon>
        <taxon>Teleostei</taxon>
        <taxon>Clupei</taxon>
        <taxon>Clupeiformes</taxon>
        <taxon>Clupeoidei</taxon>
        <taxon>Clupeidae</taxon>
        <taxon>Alosa</taxon>
    </lineage>
</organism>
<dbReference type="Proteomes" id="UP000823561">
    <property type="component" value="Chromosome 13"/>
</dbReference>
<name>A0AAV6GC23_9TELE</name>
<evidence type="ECO:0000313" key="3">
    <source>
        <dbReference type="EMBL" id="KAG5270937.1"/>
    </source>
</evidence>
<sequence>MCSSADGPEDMRLAVRGSLLVGSILTLFCQVSSQPPALLEWLVDGESLNATGQETLELGRVEERHSRLYSCRAFNNMTLRWTSITKHLVISSGSSMMLHSPTQSI</sequence>
<dbReference type="PROSITE" id="PS50835">
    <property type="entry name" value="IG_LIKE"/>
    <property type="match status" value="1"/>
</dbReference>
<dbReference type="InterPro" id="IPR036179">
    <property type="entry name" value="Ig-like_dom_sf"/>
</dbReference>
<protein>
    <recommendedName>
        <fullName evidence="2">Ig-like domain-containing protein</fullName>
    </recommendedName>
</protein>
<dbReference type="AlphaFoldDB" id="A0AAV6GC23"/>
<keyword evidence="1" id="KW-0732">Signal</keyword>
<evidence type="ECO:0000313" key="4">
    <source>
        <dbReference type="Proteomes" id="UP000823561"/>
    </source>
</evidence>
<dbReference type="SMART" id="SM00408">
    <property type="entry name" value="IGc2"/>
    <property type="match status" value="1"/>
</dbReference>
<keyword evidence="4" id="KW-1185">Reference proteome</keyword>
<dbReference type="Pfam" id="PF13927">
    <property type="entry name" value="Ig_3"/>
    <property type="match status" value="1"/>
</dbReference>
<dbReference type="InterPro" id="IPR013783">
    <property type="entry name" value="Ig-like_fold"/>
</dbReference>
<evidence type="ECO:0000256" key="1">
    <source>
        <dbReference type="SAM" id="SignalP"/>
    </source>
</evidence>
<dbReference type="Gene3D" id="2.60.40.10">
    <property type="entry name" value="Immunoglobulins"/>
    <property type="match status" value="1"/>
</dbReference>
<feature type="domain" description="Ig-like" evidence="2">
    <location>
        <begin position="8"/>
        <end position="85"/>
    </location>
</feature>